<sequence length="173" mass="19419">MAQVFYSNRVRLSNVTLNGQMKCPFLFPVECLLGRTSYYVVSSLMLSLPGFCLECYRCNSTGNLDCLEKFMYPNPLRPESCSDVFEAQYCIKTTGIYNGVVGTRRFCSSRDLGNFCDFIFHQGEQREYKGCVYTCATDGCNTASTNFQTHLSVGLIALTALASIVYRRLLNSS</sequence>
<accession>A0AAV4X5T6</accession>
<name>A0AAV4X5T6_CAEEX</name>
<dbReference type="AlphaFoldDB" id="A0AAV4X5T6"/>
<keyword evidence="2" id="KW-0325">Glycoprotein</keyword>
<evidence type="ECO:0000313" key="4">
    <source>
        <dbReference type="Proteomes" id="UP001054945"/>
    </source>
</evidence>
<keyword evidence="4" id="KW-1185">Reference proteome</keyword>
<dbReference type="CDD" id="cd23590">
    <property type="entry name" value="TFP_LU_ECD_Bou"/>
    <property type="match status" value="1"/>
</dbReference>
<dbReference type="PANTHER" id="PTHR33562">
    <property type="entry name" value="ATILLA, ISOFORM B-RELATED-RELATED"/>
    <property type="match status" value="1"/>
</dbReference>
<dbReference type="GO" id="GO:0030431">
    <property type="term" value="P:sleep"/>
    <property type="evidence" value="ECO:0007669"/>
    <property type="project" value="InterPro"/>
</dbReference>
<dbReference type="InterPro" id="IPR045860">
    <property type="entry name" value="Snake_toxin-like_sf"/>
</dbReference>
<dbReference type="SUPFAM" id="SSF57302">
    <property type="entry name" value="Snake toxin-like"/>
    <property type="match status" value="1"/>
</dbReference>
<evidence type="ECO:0000256" key="1">
    <source>
        <dbReference type="ARBA" id="ARBA00022729"/>
    </source>
</evidence>
<protein>
    <submittedName>
        <fullName evidence="3">Protein quiver</fullName>
    </submittedName>
</protein>
<evidence type="ECO:0000313" key="3">
    <source>
        <dbReference type="EMBL" id="GIY89174.1"/>
    </source>
</evidence>
<keyword evidence="1" id="KW-0732">Signal</keyword>
<comment type="caution">
    <text evidence="3">The sequence shown here is derived from an EMBL/GenBank/DDBJ whole genome shotgun (WGS) entry which is preliminary data.</text>
</comment>
<evidence type="ECO:0000256" key="2">
    <source>
        <dbReference type="ARBA" id="ARBA00023180"/>
    </source>
</evidence>
<dbReference type="Pfam" id="PF17064">
    <property type="entry name" value="QVR"/>
    <property type="match status" value="1"/>
</dbReference>
<reference evidence="3 4" key="1">
    <citation type="submission" date="2021-06" db="EMBL/GenBank/DDBJ databases">
        <title>Caerostris extrusa draft genome.</title>
        <authorList>
            <person name="Kono N."/>
            <person name="Arakawa K."/>
        </authorList>
    </citation>
    <scope>NUCLEOTIDE SEQUENCE [LARGE SCALE GENOMIC DNA]</scope>
</reference>
<dbReference type="InterPro" id="IPR031424">
    <property type="entry name" value="QVR-like"/>
</dbReference>
<dbReference type="Proteomes" id="UP001054945">
    <property type="component" value="Unassembled WGS sequence"/>
</dbReference>
<dbReference type="PANTHER" id="PTHR33562:SF18">
    <property type="entry name" value="BOUDIN-RELATED"/>
    <property type="match status" value="1"/>
</dbReference>
<proteinExistence type="predicted"/>
<dbReference type="GO" id="GO:0032222">
    <property type="term" value="P:regulation of synaptic transmission, cholinergic"/>
    <property type="evidence" value="ECO:0007669"/>
    <property type="project" value="InterPro"/>
</dbReference>
<dbReference type="InterPro" id="IPR050975">
    <property type="entry name" value="Sleep_regulator"/>
</dbReference>
<dbReference type="EMBL" id="BPLR01017175">
    <property type="protein sequence ID" value="GIY89174.1"/>
    <property type="molecule type" value="Genomic_DNA"/>
</dbReference>
<organism evidence="3 4">
    <name type="scientific">Caerostris extrusa</name>
    <name type="common">Bark spider</name>
    <name type="synonym">Caerostris bankana</name>
    <dbReference type="NCBI Taxonomy" id="172846"/>
    <lineage>
        <taxon>Eukaryota</taxon>
        <taxon>Metazoa</taxon>
        <taxon>Ecdysozoa</taxon>
        <taxon>Arthropoda</taxon>
        <taxon>Chelicerata</taxon>
        <taxon>Arachnida</taxon>
        <taxon>Araneae</taxon>
        <taxon>Araneomorphae</taxon>
        <taxon>Entelegynae</taxon>
        <taxon>Araneoidea</taxon>
        <taxon>Araneidae</taxon>
        <taxon>Caerostris</taxon>
    </lineage>
</organism>
<gene>
    <name evidence="3" type="ORF">CEXT_12931</name>
</gene>